<evidence type="ECO:0000256" key="4">
    <source>
        <dbReference type="SAM" id="Phobius"/>
    </source>
</evidence>
<dbReference type="Gene3D" id="1.20.5.1930">
    <property type="match status" value="1"/>
</dbReference>
<dbReference type="AlphaFoldDB" id="A0A7Y6IS09"/>
<feature type="transmembrane region" description="Helical" evidence="4">
    <location>
        <begin position="53"/>
        <end position="74"/>
    </location>
</feature>
<dbReference type="PANTHER" id="PTHR24421">
    <property type="entry name" value="NITRATE/NITRITE SENSOR PROTEIN NARX-RELATED"/>
    <property type="match status" value="1"/>
</dbReference>
<keyword evidence="2 6" id="KW-0418">Kinase</keyword>
<feature type="transmembrane region" description="Helical" evidence="4">
    <location>
        <begin position="134"/>
        <end position="153"/>
    </location>
</feature>
<dbReference type="InterPro" id="IPR011712">
    <property type="entry name" value="Sig_transdc_His_kin_sub3_dim/P"/>
</dbReference>
<organism evidence="6 7">
    <name type="scientific">Nonomuraea rhodomycinica</name>
    <dbReference type="NCBI Taxonomy" id="1712872"/>
    <lineage>
        <taxon>Bacteria</taxon>
        <taxon>Bacillati</taxon>
        <taxon>Actinomycetota</taxon>
        <taxon>Actinomycetes</taxon>
        <taxon>Streptosporangiales</taxon>
        <taxon>Streptosporangiaceae</taxon>
        <taxon>Nonomuraea</taxon>
    </lineage>
</organism>
<reference evidence="6 7" key="1">
    <citation type="submission" date="2020-06" db="EMBL/GenBank/DDBJ databases">
        <authorList>
            <person name="Chanama M."/>
        </authorList>
    </citation>
    <scope>NUCLEOTIDE SEQUENCE [LARGE SCALE GENOMIC DNA]</scope>
    <source>
        <strain evidence="6 7">TBRC6557</strain>
    </source>
</reference>
<evidence type="ECO:0000256" key="1">
    <source>
        <dbReference type="ARBA" id="ARBA00022679"/>
    </source>
</evidence>
<feature type="transmembrane region" description="Helical" evidence="4">
    <location>
        <begin position="23"/>
        <end position="47"/>
    </location>
</feature>
<feature type="transmembrane region" description="Helical" evidence="4">
    <location>
        <begin position="86"/>
        <end position="106"/>
    </location>
</feature>
<evidence type="ECO:0000259" key="5">
    <source>
        <dbReference type="Pfam" id="PF07730"/>
    </source>
</evidence>
<gene>
    <name evidence="6" type="ORF">HT134_22055</name>
</gene>
<keyword evidence="3" id="KW-0902">Two-component regulatory system</keyword>
<dbReference type="PANTHER" id="PTHR24421:SF63">
    <property type="entry name" value="SENSOR HISTIDINE KINASE DESK"/>
    <property type="match status" value="1"/>
</dbReference>
<proteinExistence type="predicted"/>
<dbReference type="EMBL" id="JABWGO010000005">
    <property type="protein sequence ID" value="NUW42803.1"/>
    <property type="molecule type" value="Genomic_DNA"/>
</dbReference>
<evidence type="ECO:0000313" key="7">
    <source>
        <dbReference type="Proteomes" id="UP000546126"/>
    </source>
</evidence>
<keyword evidence="4" id="KW-0812">Transmembrane</keyword>
<protein>
    <submittedName>
        <fullName evidence="6">Sensor histidine kinase</fullName>
    </submittedName>
</protein>
<evidence type="ECO:0000313" key="6">
    <source>
        <dbReference type="EMBL" id="NUW42803.1"/>
    </source>
</evidence>
<evidence type="ECO:0000256" key="2">
    <source>
        <dbReference type="ARBA" id="ARBA00022777"/>
    </source>
</evidence>
<dbReference type="GO" id="GO:0046983">
    <property type="term" value="F:protein dimerization activity"/>
    <property type="evidence" value="ECO:0007669"/>
    <property type="project" value="InterPro"/>
</dbReference>
<dbReference type="Pfam" id="PF07730">
    <property type="entry name" value="HisKA_3"/>
    <property type="match status" value="1"/>
</dbReference>
<dbReference type="Gene3D" id="3.30.565.10">
    <property type="entry name" value="Histidine kinase-like ATPase, C-terminal domain"/>
    <property type="match status" value="1"/>
</dbReference>
<dbReference type="Proteomes" id="UP000546126">
    <property type="component" value="Unassembled WGS sequence"/>
</dbReference>
<dbReference type="GO" id="GO:0000155">
    <property type="term" value="F:phosphorelay sensor kinase activity"/>
    <property type="evidence" value="ECO:0007669"/>
    <property type="project" value="InterPro"/>
</dbReference>
<keyword evidence="1" id="KW-0808">Transferase</keyword>
<accession>A0A7Y6IS09</accession>
<dbReference type="GO" id="GO:0016020">
    <property type="term" value="C:membrane"/>
    <property type="evidence" value="ECO:0007669"/>
    <property type="project" value="InterPro"/>
</dbReference>
<keyword evidence="7" id="KW-1185">Reference proteome</keyword>
<comment type="caution">
    <text evidence="6">The sequence shown here is derived from an EMBL/GenBank/DDBJ whole genome shotgun (WGS) entry which is preliminary data.</text>
</comment>
<name>A0A7Y6IS09_9ACTN</name>
<feature type="transmembrane region" description="Helical" evidence="4">
    <location>
        <begin position="159"/>
        <end position="178"/>
    </location>
</feature>
<keyword evidence="4" id="KW-0472">Membrane</keyword>
<keyword evidence="4" id="KW-1133">Transmembrane helix</keyword>
<evidence type="ECO:0000256" key="3">
    <source>
        <dbReference type="ARBA" id="ARBA00023012"/>
    </source>
</evidence>
<dbReference type="InterPro" id="IPR050482">
    <property type="entry name" value="Sensor_HK_TwoCompSys"/>
</dbReference>
<dbReference type="InterPro" id="IPR036890">
    <property type="entry name" value="HATPase_C_sf"/>
</dbReference>
<sequence>MKMTSPARGRAVAGQALTARKVLVYWMDGAVALLALTLMGMVVTAFAEGTISVPHAVAAGACLAGTCGLFPFLLREAFDTRPAPSVRLVLAGLLAVGALALVPPATAGTGDGMWAMVMFLWLSAAVLYLPLWAAWCTGAVVLALTTATVALLTRQPWQPVLLVQAITAVLMSVAMWLWRWLWWTIRDAHDGKEAKASLAVAEERLRFARDLHDLLGHSLSVISLKSELAAKLATRAAAEGKAAREMADVRRLAVEALAEVQVAVDGYRTLDLDEELDGVRAALEAAGARCEIDAATAGLSPGARVLLAWAVREGATNVLKHSAATRCSITIRDGALEMRNDGVRVPAEPRGAGGGSGLRGLAERLAAAGGAVTAGPGPAGEFVLKAVVPA</sequence>
<feature type="domain" description="Signal transduction histidine kinase subgroup 3 dimerisation and phosphoacceptor" evidence="5">
    <location>
        <begin position="203"/>
        <end position="270"/>
    </location>
</feature>